<keyword evidence="4" id="KW-1185">Reference proteome</keyword>
<dbReference type="InterPro" id="IPR051064">
    <property type="entry name" value="SEC14/CRAL-TRIO_domain"/>
</dbReference>
<dbReference type="InterPro" id="IPR001251">
    <property type="entry name" value="CRAL-TRIO_dom"/>
</dbReference>
<evidence type="ECO:0000313" key="2">
    <source>
        <dbReference type="EMBL" id="KAF0699239.1"/>
    </source>
</evidence>
<dbReference type="AlphaFoldDB" id="A0A485KQI6"/>
<organism evidence="3 4">
    <name type="scientific">Aphanomyces stellatus</name>
    <dbReference type="NCBI Taxonomy" id="120398"/>
    <lineage>
        <taxon>Eukaryota</taxon>
        <taxon>Sar</taxon>
        <taxon>Stramenopiles</taxon>
        <taxon>Oomycota</taxon>
        <taxon>Saprolegniomycetes</taxon>
        <taxon>Saprolegniales</taxon>
        <taxon>Verrucalvaceae</taxon>
        <taxon>Aphanomyces</taxon>
    </lineage>
</organism>
<dbReference type="OrthoDB" id="73007at2759"/>
<protein>
    <submittedName>
        <fullName evidence="3">Aste57867_10204 protein</fullName>
    </submittedName>
</protein>
<dbReference type="PANTHER" id="PTHR23324:SF83">
    <property type="entry name" value="SEC14-LIKE PROTEIN 2"/>
    <property type="match status" value="1"/>
</dbReference>
<proteinExistence type="predicted"/>
<name>A0A485KQI6_9STRA</name>
<accession>A0A485KQI6</accession>
<dbReference type="PANTHER" id="PTHR23324">
    <property type="entry name" value="SEC14 RELATED PROTEIN"/>
    <property type="match status" value="1"/>
</dbReference>
<sequence>MLNSSNHCLNRTVSFCMQVAHESMGAMGPIGNDLDALLLQYKYKIESLRGMLQDVLTSVYDDDLWLLRFILSHGTSDAAEESCRFTIEWRTKRAAVLSKIKAGAPPPFEAEVARFQVAGVHKATTLGEPIFIVRIGFFNPRALMDAIPFDEVVEYLMMCREVLALQCDAESRTKRTLIKMLSIMDFTGYSLHHSHDLRFHKALCVASKLSETMYPQLLGRTVLFNCPRAFGLVFRLVKRLLSQRSVARIVVCPGPSSGKPVTACPYVTHAIDLQAIPTFLGGDCTCEDGCCIGGIPNAQLLPTYGVDADGFISMKIGARAHETIEVPVGKGMYVEYLLEAQGKPLDVRVSVADDTGADVAVLIERPSLQQSDGPISGTWTIPRDGMLRMQVENRHAFLRGRSIKFKLDLIDASQW</sequence>
<dbReference type="InterPro" id="IPR036865">
    <property type="entry name" value="CRAL-TRIO_dom_sf"/>
</dbReference>
<evidence type="ECO:0000313" key="4">
    <source>
        <dbReference type="Proteomes" id="UP000332933"/>
    </source>
</evidence>
<evidence type="ECO:0000259" key="1">
    <source>
        <dbReference type="PROSITE" id="PS50191"/>
    </source>
</evidence>
<dbReference type="EMBL" id="CAADRA010005211">
    <property type="protein sequence ID" value="VFT87080.1"/>
    <property type="molecule type" value="Genomic_DNA"/>
</dbReference>
<dbReference type="Proteomes" id="UP000332933">
    <property type="component" value="Unassembled WGS sequence"/>
</dbReference>
<feature type="domain" description="CRAL-TRIO" evidence="1">
    <location>
        <begin position="108"/>
        <end position="288"/>
    </location>
</feature>
<dbReference type="Gene3D" id="3.40.525.10">
    <property type="entry name" value="CRAL-TRIO lipid binding domain"/>
    <property type="match status" value="1"/>
</dbReference>
<dbReference type="GO" id="GO:0005737">
    <property type="term" value="C:cytoplasm"/>
    <property type="evidence" value="ECO:0007669"/>
    <property type="project" value="TreeGrafter"/>
</dbReference>
<dbReference type="SMART" id="SM00516">
    <property type="entry name" value="SEC14"/>
    <property type="match status" value="1"/>
</dbReference>
<dbReference type="CDD" id="cd00170">
    <property type="entry name" value="SEC14"/>
    <property type="match status" value="1"/>
</dbReference>
<dbReference type="PROSITE" id="PS50191">
    <property type="entry name" value="CRAL_TRIO"/>
    <property type="match status" value="1"/>
</dbReference>
<reference evidence="2" key="2">
    <citation type="submission" date="2019-06" db="EMBL/GenBank/DDBJ databases">
        <title>Genomics analysis of Aphanomyces spp. identifies a new class of oomycete effector associated with host adaptation.</title>
        <authorList>
            <person name="Gaulin E."/>
        </authorList>
    </citation>
    <scope>NUCLEOTIDE SEQUENCE</scope>
    <source>
        <strain evidence="2">CBS 578.67</strain>
    </source>
</reference>
<dbReference type="EMBL" id="VJMH01005190">
    <property type="protein sequence ID" value="KAF0699239.1"/>
    <property type="molecule type" value="Genomic_DNA"/>
</dbReference>
<gene>
    <name evidence="3" type="primary">Aste57867_10204</name>
    <name evidence="2" type="ORF">As57867_010165</name>
    <name evidence="3" type="ORF">ASTE57867_10204</name>
</gene>
<dbReference type="Pfam" id="PF00650">
    <property type="entry name" value="CRAL_TRIO"/>
    <property type="match status" value="1"/>
</dbReference>
<reference evidence="3 4" key="1">
    <citation type="submission" date="2019-03" db="EMBL/GenBank/DDBJ databases">
        <authorList>
            <person name="Gaulin E."/>
            <person name="Dumas B."/>
        </authorList>
    </citation>
    <scope>NUCLEOTIDE SEQUENCE [LARGE SCALE GENOMIC DNA]</scope>
    <source>
        <strain evidence="3">CBS 568.67</strain>
    </source>
</reference>
<dbReference type="SUPFAM" id="SSF52087">
    <property type="entry name" value="CRAL/TRIO domain"/>
    <property type="match status" value="1"/>
</dbReference>
<evidence type="ECO:0000313" key="3">
    <source>
        <dbReference type="EMBL" id="VFT87080.1"/>
    </source>
</evidence>